<name>A0ABT3Z789_9HYPH</name>
<protein>
    <submittedName>
        <fullName evidence="2">Uncharacterized protein</fullName>
    </submittedName>
</protein>
<evidence type="ECO:0000313" key="3">
    <source>
        <dbReference type="Proteomes" id="UP001073227"/>
    </source>
</evidence>
<feature type="region of interest" description="Disordered" evidence="1">
    <location>
        <begin position="298"/>
        <end position="318"/>
    </location>
</feature>
<feature type="region of interest" description="Disordered" evidence="1">
    <location>
        <begin position="40"/>
        <end position="216"/>
    </location>
</feature>
<proteinExistence type="predicted"/>
<gene>
    <name evidence="2" type="ORF">OEG84_07910</name>
</gene>
<dbReference type="Proteomes" id="UP001073227">
    <property type="component" value="Unassembled WGS sequence"/>
</dbReference>
<comment type="caution">
    <text evidence="2">The sequence shown here is derived from an EMBL/GenBank/DDBJ whole genome shotgun (WGS) entry which is preliminary data.</text>
</comment>
<evidence type="ECO:0000313" key="2">
    <source>
        <dbReference type="EMBL" id="MCY0147641.1"/>
    </source>
</evidence>
<feature type="compositionally biased region" description="Low complexity" evidence="1">
    <location>
        <begin position="104"/>
        <end position="121"/>
    </location>
</feature>
<organism evidence="2 3">
    <name type="scientific">Hoeflea algicola</name>
    <dbReference type="NCBI Taxonomy" id="2983763"/>
    <lineage>
        <taxon>Bacteria</taxon>
        <taxon>Pseudomonadati</taxon>
        <taxon>Pseudomonadota</taxon>
        <taxon>Alphaproteobacteria</taxon>
        <taxon>Hyphomicrobiales</taxon>
        <taxon>Rhizobiaceae</taxon>
        <taxon>Hoeflea</taxon>
    </lineage>
</organism>
<reference evidence="2" key="1">
    <citation type="submission" date="2022-10" db="EMBL/GenBank/DDBJ databases">
        <title>Hoeflea sp. G2-23, isolated from marine algae.</title>
        <authorList>
            <person name="Kristyanto S."/>
            <person name="Kim J.M."/>
            <person name="Jeon C.O."/>
        </authorList>
    </citation>
    <scope>NUCLEOTIDE SEQUENCE</scope>
    <source>
        <strain evidence="2">G2-23</strain>
    </source>
</reference>
<keyword evidence="3" id="KW-1185">Reference proteome</keyword>
<evidence type="ECO:0000256" key="1">
    <source>
        <dbReference type="SAM" id="MobiDB-lite"/>
    </source>
</evidence>
<dbReference type="EMBL" id="JAOVZR010000001">
    <property type="protein sequence ID" value="MCY0147641.1"/>
    <property type="molecule type" value="Genomic_DNA"/>
</dbReference>
<dbReference type="RefSeq" id="WP_267653238.1">
    <property type="nucleotide sequence ID" value="NZ_JAOVZR010000001.1"/>
</dbReference>
<dbReference type="Gene3D" id="1.10.150.20">
    <property type="entry name" value="5' to 3' exonuclease, C-terminal subdomain"/>
    <property type="match status" value="1"/>
</dbReference>
<feature type="compositionally biased region" description="Low complexity" evidence="1">
    <location>
        <begin position="144"/>
        <end position="216"/>
    </location>
</feature>
<sequence length="318" mass="32023">MLFLQTFFLIAVAFALGCLAGCWLKRTMGKGAQSRSGAAAAVTHEGAARTSTASELAAPRPHYEPESTPQPASALGTGAASVTDTSSKDAGISEKAPSGPDKPVAMSKTRAAKAASKAPTAVKRKPAKATSVGPAKAKTDKPPAKSSSAKPTDVQAASAAPAEATAKAKATKSAVAKPKSAKPAATKAAAAKPAKAETALAKPAKVKPANAKAGKVKPVAAVVPDNLKQVKGIGPQNEAKLNGIGVNSFAQIAAWTKKEQADIGERLAFPGRIEREDWVGQAKVLARGGQTDFAKRVAKGEVASSAAATPKRGGKKPG</sequence>
<accession>A0ABT3Z789</accession>